<evidence type="ECO:0000313" key="2">
    <source>
        <dbReference type="EMBL" id="KAF7160522.1"/>
    </source>
</evidence>
<feature type="compositionally biased region" description="Low complexity" evidence="1">
    <location>
        <begin position="69"/>
        <end position="81"/>
    </location>
</feature>
<evidence type="ECO:0000313" key="3">
    <source>
        <dbReference type="Proteomes" id="UP000662466"/>
    </source>
</evidence>
<proteinExistence type="predicted"/>
<evidence type="ECO:0000256" key="1">
    <source>
        <dbReference type="SAM" id="MobiDB-lite"/>
    </source>
</evidence>
<sequence>MELRYRNSGFTWEFILKDCVPFVALADQTPSEGHVLLNLRHHCETEDTDDKPKTLPCFKGSHFENKARTSPSAASTTPAASKPKKQNRELMYGTTRQQAIEQLEAEINVLCMATNLRCHGSFQDGGNHGSQHWSSPCRIRHAFCKGTKEADCMTSWALSVVNHAEDTLYTHCPLESSSAIRADHREDHSRAEDGPIEMLAHRSTASCNIRAPGFIREFILKDYMVKPLWTELRNDHLGEDQSKERGKGIGDIQNRILSGESVLGVPRASLRKEVSTISKRRYPAAALQPNTQQLTCSVSFEKDDDELDNAAPIESTPLKSVSYYIWMRASVELLRALLAFAL</sequence>
<dbReference type="Proteomes" id="UP000662466">
    <property type="component" value="Unassembled WGS sequence"/>
</dbReference>
<name>A0A8H6PUI1_9EURO</name>
<gene>
    <name evidence="2" type="ORF">CNMCM6106_007977</name>
</gene>
<protein>
    <submittedName>
        <fullName evidence="2">Uncharacterized protein</fullName>
    </submittedName>
</protein>
<reference evidence="2" key="1">
    <citation type="submission" date="2020-06" db="EMBL/GenBank/DDBJ databases">
        <title>Draft genome sequences of strains closely related to Aspergillus parafelis and Aspergillus hiratsukae.</title>
        <authorList>
            <person name="Dos Santos R.A.C."/>
            <person name="Rivero-Menendez O."/>
            <person name="Steenwyk J.L."/>
            <person name="Mead M.E."/>
            <person name="Goldman G.H."/>
            <person name="Alastruey-Izquierdo A."/>
            <person name="Rokas A."/>
        </authorList>
    </citation>
    <scope>NUCLEOTIDE SEQUENCE</scope>
    <source>
        <strain evidence="2">CNM-CM6106</strain>
    </source>
</reference>
<dbReference type="AlphaFoldDB" id="A0A8H6PUI1"/>
<organism evidence="2 3">
    <name type="scientific">Aspergillus hiratsukae</name>
    <dbReference type="NCBI Taxonomy" id="1194566"/>
    <lineage>
        <taxon>Eukaryota</taxon>
        <taxon>Fungi</taxon>
        <taxon>Dikarya</taxon>
        <taxon>Ascomycota</taxon>
        <taxon>Pezizomycotina</taxon>
        <taxon>Eurotiomycetes</taxon>
        <taxon>Eurotiomycetidae</taxon>
        <taxon>Eurotiales</taxon>
        <taxon>Aspergillaceae</taxon>
        <taxon>Aspergillus</taxon>
        <taxon>Aspergillus subgen. Fumigati</taxon>
    </lineage>
</organism>
<feature type="region of interest" description="Disordered" evidence="1">
    <location>
        <begin position="65"/>
        <end position="88"/>
    </location>
</feature>
<accession>A0A8H6PUI1</accession>
<dbReference type="EMBL" id="JACBAF010002260">
    <property type="protein sequence ID" value="KAF7160522.1"/>
    <property type="molecule type" value="Genomic_DNA"/>
</dbReference>
<comment type="caution">
    <text evidence="2">The sequence shown here is derived from an EMBL/GenBank/DDBJ whole genome shotgun (WGS) entry which is preliminary data.</text>
</comment>